<keyword evidence="3" id="KW-0812">Transmembrane</keyword>
<comment type="caution">
    <text evidence="5">The sequence shown here is derived from an EMBL/GenBank/DDBJ whole genome shotgun (WGS) entry which is preliminary data.</text>
</comment>
<dbReference type="GO" id="GO:0005886">
    <property type="term" value="C:plasma membrane"/>
    <property type="evidence" value="ECO:0007669"/>
    <property type="project" value="TreeGrafter"/>
</dbReference>
<dbReference type="Proteomes" id="UP000499080">
    <property type="component" value="Unassembled WGS sequence"/>
</dbReference>
<dbReference type="Pfam" id="PF16214">
    <property type="entry name" value="AC_N"/>
    <property type="match status" value="1"/>
</dbReference>
<reference evidence="5 6" key="1">
    <citation type="journal article" date="2019" name="Sci. Rep.">
        <title>Orb-weaving spider Araneus ventricosus genome elucidates the spidroin gene catalogue.</title>
        <authorList>
            <person name="Kono N."/>
            <person name="Nakamura H."/>
            <person name="Ohtoshi R."/>
            <person name="Moran D.A.P."/>
            <person name="Shinohara A."/>
            <person name="Yoshida Y."/>
            <person name="Fujiwara M."/>
            <person name="Mori M."/>
            <person name="Tomita M."/>
            <person name="Arakawa K."/>
        </authorList>
    </citation>
    <scope>NUCLEOTIDE SEQUENCE [LARGE SCALE GENOMIC DNA]</scope>
</reference>
<dbReference type="GO" id="GO:0007189">
    <property type="term" value="P:adenylate cyclase-activating G protein-coupled receptor signaling pathway"/>
    <property type="evidence" value="ECO:0007669"/>
    <property type="project" value="TreeGrafter"/>
</dbReference>
<gene>
    <name evidence="5" type="ORF">AVEN_165733_1</name>
</gene>
<evidence type="ECO:0000256" key="3">
    <source>
        <dbReference type="SAM" id="Phobius"/>
    </source>
</evidence>
<dbReference type="InterPro" id="IPR032628">
    <property type="entry name" value="AC_N"/>
</dbReference>
<feature type="transmembrane region" description="Helical" evidence="3">
    <location>
        <begin position="205"/>
        <end position="227"/>
    </location>
</feature>
<dbReference type="GO" id="GO:0004016">
    <property type="term" value="F:adenylate cyclase activity"/>
    <property type="evidence" value="ECO:0007669"/>
    <property type="project" value="TreeGrafter"/>
</dbReference>
<keyword evidence="1" id="KW-0547">Nucleotide-binding</keyword>
<dbReference type="PANTHER" id="PTHR45627">
    <property type="entry name" value="ADENYLATE CYCLASE TYPE 1"/>
    <property type="match status" value="1"/>
</dbReference>
<organism evidence="5 6">
    <name type="scientific">Araneus ventricosus</name>
    <name type="common">Orbweaver spider</name>
    <name type="synonym">Epeira ventricosa</name>
    <dbReference type="NCBI Taxonomy" id="182803"/>
    <lineage>
        <taxon>Eukaryota</taxon>
        <taxon>Metazoa</taxon>
        <taxon>Ecdysozoa</taxon>
        <taxon>Arthropoda</taxon>
        <taxon>Chelicerata</taxon>
        <taxon>Arachnida</taxon>
        <taxon>Araneae</taxon>
        <taxon>Araneomorphae</taxon>
        <taxon>Entelegynae</taxon>
        <taxon>Araneoidea</taxon>
        <taxon>Araneidae</taxon>
        <taxon>Araneus</taxon>
    </lineage>
</organism>
<accession>A0A4Y2C6I1</accession>
<proteinExistence type="predicted"/>
<feature type="transmembrane region" description="Helical" evidence="3">
    <location>
        <begin position="138"/>
        <end position="159"/>
    </location>
</feature>
<dbReference type="EMBL" id="BGPR01000143">
    <property type="protein sequence ID" value="GBL98914.1"/>
    <property type="molecule type" value="Genomic_DNA"/>
</dbReference>
<evidence type="ECO:0000256" key="2">
    <source>
        <dbReference type="ARBA" id="ARBA00023239"/>
    </source>
</evidence>
<dbReference type="GO" id="GO:0000166">
    <property type="term" value="F:nucleotide binding"/>
    <property type="evidence" value="ECO:0007669"/>
    <property type="project" value="UniProtKB-KW"/>
</dbReference>
<evidence type="ECO:0000256" key="1">
    <source>
        <dbReference type="ARBA" id="ARBA00022741"/>
    </source>
</evidence>
<feature type="domain" description="Adenylate cyclase N-terminal" evidence="4">
    <location>
        <begin position="56"/>
        <end position="234"/>
    </location>
</feature>
<dbReference type="GO" id="GO:0006171">
    <property type="term" value="P:cAMP biosynthetic process"/>
    <property type="evidence" value="ECO:0007669"/>
    <property type="project" value="TreeGrafter"/>
</dbReference>
<protein>
    <recommendedName>
        <fullName evidence="4">Adenylate cyclase N-terminal domain-containing protein</fullName>
    </recommendedName>
</protein>
<feature type="transmembrane region" description="Helical" evidence="3">
    <location>
        <begin position="179"/>
        <end position="198"/>
    </location>
</feature>
<sequence length="237" mass="26077">MKDRRVPQDERPPWRESFAPNVRKETERVFSLAVAGKAMDHSVKAMNSHRKVVFSRLLNRHNFENGELEQLYRRYTVKLQQTSTSSVLALVASLTASLVALHVAYVKLLSAAALYYLFVCTSFAAALGLLLTGHAKDAHLPAICYTALVLCSGLCLVGLPVSVTDSNTWGASSWGQEHAAVHGVWEVLFVLFVSYSLLPLKTRVAVCVGVLLPILHTAVAVTSATQYQALTWQQVRV</sequence>
<keyword evidence="3" id="KW-0472">Membrane</keyword>
<feature type="transmembrane region" description="Helical" evidence="3">
    <location>
        <begin position="112"/>
        <end position="131"/>
    </location>
</feature>
<dbReference type="OrthoDB" id="6147412at2759"/>
<evidence type="ECO:0000259" key="4">
    <source>
        <dbReference type="Pfam" id="PF16214"/>
    </source>
</evidence>
<feature type="transmembrane region" description="Helical" evidence="3">
    <location>
        <begin position="87"/>
        <end position="106"/>
    </location>
</feature>
<evidence type="ECO:0000313" key="6">
    <source>
        <dbReference type="Proteomes" id="UP000499080"/>
    </source>
</evidence>
<name>A0A4Y2C6I1_ARAVE</name>
<dbReference type="AlphaFoldDB" id="A0A4Y2C6I1"/>
<dbReference type="PANTHER" id="PTHR45627:SF26">
    <property type="entry name" value="ADENYLATE CYCLASE TYPE 1"/>
    <property type="match status" value="1"/>
</dbReference>
<evidence type="ECO:0000313" key="5">
    <source>
        <dbReference type="EMBL" id="GBL98914.1"/>
    </source>
</evidence>
<keyword evidence="6" id="KW-1185">Reference proteome</keyword>
<keyword evidence="3" id="KW-1133">Transmembrane helix</keyword>
<keyword evidence="2" id="KW-0456">Lyase</keyword>